<protein>
    <submittedName>
        <fullName evidence="2">Uncharacterized protein</fullName>
    </submittedName>
</protein>
<dbReference type="AlphaFoldDB" id="A0A0A9HR31"/>
<name>A0A0A9HR31_ARUDO</name>
<dbReference type="EMBL" id="GBRH01158744">
    <property type="protein sequence ID" value="JAE39152.1"/>
    <property type="molecule type" value="Transcribed_RNA"/>
</dbReference>
<accession>A0A0A9HR31</accession>
<proteinExistence type="predicted"/>
<reference evidence="2" key="1">
    <citation type="submission" date="2014-09" db="EMBL/GenBank/DDBJ databases">
        <authorList>
            <person name="Magalhaes I.L.F."/>
            <person name="Oliveira U."/>
            <person name="Santos F.R."/>
            <person name="Vidigal T.H.D.A."/>
            <person name="Brescovit A.D."/>
            <person name="Santos A.J."/>
        </authorList>
    </citation>
    <scope>NUCLEOTIDE SEQUENCE</scope>
    <source>
        <tissue evidence="2">Shoot tissue taken approximately 20 cm above the soil surface</tissue>
    </source>
</reference>
<evidence type="ECO:0000313" key="2">
    <source>
        <dbReference type="EMBL" id="JAE39152.1"/>
    </source>
</evidence>
<organism evidence="2">
    <name type="scientific">Arundo donax</name>
    <name type="common">Giant reed</name>
    <name type="synonym">Donax arundinaceus</name>
    <dbReference type="NCBI Taxonomy" id="35708"/>
    <lineage>
        <taxon>Eukaryota</taxon>
        <taxon>Viridiplantae</taxon>
        <taxon>Streptophyta</taxon>
        <taxon>Embryophyta</taxon>
        <taxon>Tracheophyta</taxon>
        <taxon>Spermatophyta</taxon>
        <taxon>Magnoliopsida</taxon>
        <taxon>Liliopsida</taxon>
        <taxon>Poales</taxon>
        <taxon>Poaceae</taxon>
        <taxon>PACMAD clade</taxon>
        <taxon>Arundinoideae</taxon>
        <taxon>Arundineae</taxon>
        <taxon>Arundo</taxon>
    </lineage>
</organism>
<sequence length="77" mass="8503">MVRSYHLRILVDKYFKSTVQICGVRARVLDPCFGKLRLDAADLAYDGLGSGSDRAPAGHCAGGSARSDHWPTVQRRR</sequence>
<evidence type="ECO:0000256" key="1">
    <source>
        <dbReference type="SAM" id="MobiDB-lite"/>
    </source>
</evidence>
<feature type="region of interest" description="Disordered" evidence="1">
    <location>
        <begin position="54"/>
        <end position="77"/>
    </location>
</feature>
<reference evidence="2" key="2">
    <citation type="journal article" date="2015" name="Data Brief">
        <title>Shoot transcriptome of the giant reed, Arundo donax.</title>
        <authorList>
            <person name="Barrero R.A."/>
            <person name="Guerrero F.D."/>
            <person name="Moolhuijzen P."/>
            <person name="Goolsby J.A."/>
            <person name="Tidwell J."/>
            <person name="Bellgard S.E."/>
            <person name="Bellgard M.I."/>
        </authorList>
    </citation>
    <scope>NUCLEOTIDE SEQUENCE</scope>
    <source>
        <tissue evidence="2">Shoot tissue taken approximately 20 cm above the soil surface</tissue>
    </source>
</reference>